<feature type="compositionally biased region" description="Low complexity" evidence="1">
    <location>
        <begin position="15"/>
        <end position="27"/>
    </location>
</feature>
<feature type="region of interest" description="Disordered" evidence="1">
    <location>
        <begin position="1"/>
        <end position="41"/>
    </location>
</feature>
<dbReference type="PANTHER" id="PTHR37848">
    <property type="entry name" value="EXPRESSED PROTEIN"/>
    <property type="match status" value="1"/>
</dbReference>
<accession>F0UU39</accession>
<feature type="transmembrane region" description="Helical" evidence="2">
    <location>
        <begin position="306"/>
        <end position="326"/>
    </location>
</feature>
<keyword evidence="2" id="KW-1133">Transmembrane helix</keyword>
<keyword evidence="2" id="KW-0472">Membrane</keyword>
<dbReference type="VEuPathDB" id="FungiDB:I7I53_12035"/>
<dbReference type="OMA" id="IHGTHTE"/>
<dbReference type="Proteomes" id="UP000008142">
    <property type="component" value="Unassembled WGS sequence"/>
</dbReference>
<evidence type="ECO:0000256" key="2">
    <source>
        <dbReference type="SAM" id="Phobius"/>
    </source>
</evidence>
<dbReference type="EMBL" id="DS990643">
    <property type="protein sequence ID" value="EGC49416.1"/>
    <property type="molecule type" value="Genomic_DNA"/>
</dbReference>
<name>F0UU39_AJEC8</name>
<dbReference type="AlphaFoldDB" id="F0UU39"/>
<evidence type="ECO:0000313" key="3">
    <source>
        <dbReference type="EMBL" id="EGC49416.1"/>
    </source>
</evidence>
<evidence type="ECO:0000256" key="1">
    <source>
        <dbReference type="SAM" id="MobiDB-lite"/>
    </source>
</evidence>
<organism evidence="4">
    <name type="scientific">Ajellomyces capsulatus (strain H88)</name>
    <name type="common">Darling's disease fungus</name>
    <name type="synonym">Histoplasma capsulatum</name>
    <dbReference type="NCBI Taxonomy" id="544711"/>
    <lineage>
        <taxon>Eukaryota</taxon>
        <taxon>Fungi</taxon>
        <taxon>Dikarya</taxon>
        <taxon>Ascomycota</taxon>
        <taxon>Pezizomycotina</taxon>
        <taxon>Eurotiomycetes</taxon>
        <taxon>Eurotiomycetidae</taxon>
        <taxon>Onygenales</taxon>
        <taxon>Ajellomycetaceae</taxon>
        <taxon>Histoplasma</taxon>
    </lineage>
</organism>
<keyword evidence="2" id="KW-0812">Transmembrane</keyword>
<sequence length="448" mass="50896">MGLPQVARPYRDDSVPSSSASAHSLQSYEHFEPEDSPPAYTEDDTIALIQPNVTSTPGRNNLSSVARLVSDYEVPGGRVMSSSRAKKTYTVTLSPELSQDPEALCKLITYQTQRPPVPIIVVKGIHTESVKSYGRNRKSHHTNTTKETVVDFEFRINCLNSVLPDVDRPGRRCRFVDIARIEDWKKTCRGVRLKSKGVHHRSRRGGFAVAGTDAELEEAQGLTTGSGEPDLEEWCKRYCEDKTRVKSFTFHRTWEAWDYGAIQKGITTLIRSLNYRGHICIEMHTHNAHLTVYSPALINKLRTNTFVWWVCVLLQLWLITWPLLYIMEKPFEPITATWYARYNEEHACGLSEAVWLELFTPVIKRSVLARAKDGEMVGLEEARVARAEADRAAGVEVGRAGSELEAESRPRNWADSLSQQYGIFDFSSVRENQQLYDPIKLYTIEESR</sequence>
<dbReference type="PANTHER" id="PTHR37848:SF1">
    <property type="entry name" value="SUN DOMAIN-CONTAINING PROTEIN"/>
    <property type="match status" value="1"/>
</dbReference>
<protein>
    <submittedName>
        <fullName evidence="3">Uncharacterized protein</fullName>
    </submittedName>
</protein>
<reference evidence="4" key="1">
    <citation type="submission" date="2008-07" db="EMBL/GenBank/DDBJ databases">
        <title>Annotation of Ajellomyces capsulatus strain H88.</title>
        <authorList>
            <person name="Champion M."/>
            <person name="Cuomo C."/>
            <person name="Ma L.-J."/>
            <person name="Henn M.R."/>
            <person name="Sil A."/>
            <person name="Goldman B."/>
            <person name="Young S.K."/>
            <person name="Kodira C.D."/>
            <person name="Zeng Q."/>
            <person name="Koehrsen M."/>
            <person name="Alvarado L."/>
            <person name="Berlin A."/>
            <person name="Borenstein D."/>
            <person name="Chen Z."/>
            <person name="Engels R."/>
            <person name="Freedman E."/>
            <person name="Gellesch M."/>
            <person name="Goldberg J."/>
            <person name="Griggs A."/>
            <person name="Gujja S."/>
            <person name="Heiman D."/>
            <person name="Hepburn T."/>
            <person name="Howarth C."/>
            <person name="Jen D."/>
            <person name="Larson L."/>
            <person name="Lewis B."/>
            <person name="Mehta T."/>
            <person name="Park D."/>
            <person name="Pearson M."/>
            <person name="Roberts A."/>
            <person name="Saif S."/>
            <person name="Shea T."/>
            <person name="Shenoy N."/>
            <person name="Sisk P."/>
            <person name="Stolte C."/>
            <person name="Sykes S."/>
            <person name="Walk T."/>
            <person name="White J."/>
            <person name="Yandava C."/>
            <person name="Klein B."/>
            <person name="McEwen J.G."/>
            <person name="Puccia R."/>
            <person name="Goldman G.H."/>
            <person name="Felipe M.S."/>
            <person name="Nino-Vega G."/>
            <person name="San-Blas G."/>
            <person name="Taylor J."/>
            <person name="Mendoza L."/>
            <person name="Galagan J."/>
            <person name="Nusbaum C."/>
            <person name="Birren B."/>
        </authorList>
    </citation>
    <scope>NUCLEOTIDE SEQUENCE [LARGE SCALE GENOMIC DNA]</scope>
    <source>
        <strain evidence="4">H88</strain>
    </source>
</reference>
<dbReference type="OrthoDB" id="203796at2759"/>
<proteinExistence type="predicted"/>
<gene>
    <name evidence="3" type="ORF">HCEG_08631</name>
</gene>
<dbReference type="HOGENOM" id="CLU_042303_0_1_1"/>
<evidence type="ECO:0000313" key="4">
    <source>
        <dbReference type="Proteomes" id="UP000008142"/>
    </source>
</evidence>